<feature type="domain" description="T-SNARE coiled-coil homology" evidence="9">
    <location>
        <begin position="609"/>
        <end position="671"/>
    </location>
</feature>
<dbReference type="InterPro" id="IPR024478">
    <property type="entry name" value="HlyB_4HB_MCP"/>
</dbReference>
<evidence type="ECO:0000256" key="5">
    <source>
        <dbReference type="PROSITE-ProRule" id="PRU00284"/>
    </source>
</evidence>
<gene>
    <name evidence="11" type="ORF">IGS68_32605</name>
</gene>
<geneLocation type="plasmid" evidence="11 12">
    <name>pTT6-2</name>
</geneLocation>
<organism evidence="11 12">
    <name type="scientific">Skermanella cutis</name>
    <dbReference type="NCBI Taxonomy" id="2775420"/>
    <lineage>
        <taxon>Bacteria</taxon>
        <taxon>Pseudomonadati</taxon>
        <taxon>Pseudomonadota</taxon>
        <taxon>Alphaproteobacteria</taxon>
        <taxon>Rhodospirillales</taxon>
        <taxon>Azospirillaceae</taxon>
        <taxon>Skermanella</taxon>
    </lineage>
</organism>
<evidence type="ECO:0000256" key="6">
    <source>
        <dbReference type="SAM" id="Phobius"/>
    </source>
</evidence>
<dbReference type="Proteomes" id="UP000595197">
    <property type="component" value="Plasmid pTT6-2"/>
</dbReference>
<dbReference type="InterPro" id="IPR004089">
    <property type="entry name" value="MCPsignal_dom"/>
</dbReference>
<dbReference type="PROSITE" id="PS50111">
    <property type="entry name" value="CHEMOTAXIS_TRANSDUC_2"/>
    <property type="match status" value="1"/>
</dbReference>
<keyword evidence="6" id="KW-1133">Transmembrane helix</keyword>
<dbReference type="Pfam" id="PF12729">
    <property type="entry name" value="4HB_MCP_1"/>
    <property type="match status" value="1"/>
</dbReference>
<reference evidence="11" key="1">
    <citation type="submission" date="2021-02" db="EMBL/GenBank/DDBJ databases">
        <title>Skermanella TT6 skin isolate.</title>
        <authorList>
            <person name="Lee K."/>
            <person name="Ganzorig M."/>
        </authorList>
    </citation>
    <scope>NUCLEOTIDE SEQUENCE</scope>
    <source>
        <strain evidence="11">TT6</strain>
    </source>
</reference>
<keyword evidence="3 5" id="KW-0807">Transducer</keyword>
<dbReference type="Pfam" id="PF08447">
    <property type="entry name" value="PAS_3"/>
    <property type="match status" value="1"/>
</dbReference>
<dbReference type="PANTHER" id="PTHR32089:SF112">
    <property type="entry name" value="LYSOZYME-LIKE PROTEIN-RELATED"/>
    <property type="match status" value="1"/>
</dbReference>
<evidence type="ECO:0000256" key="1">
    <source>
        <dbReference type="ARBA" id="ARBA00004429"/>
    </source>
</evidence>
<dbReference type="InterPro" id="IPR009875">
    <property type="entry name" value="PilZ_domain"/>
</dbReference>
<evidence type="ECO:0000259" key="8">
    <source>
        <dbReference type="PROSITE" id="PS50112"/>
    </source>
</evidence>
<evidence type="ECO:0000313" key="11">
    <source>
        <dbReference type="EMBL" id="QQP93372.1"/>
    </source>
</evidence>
<keyword evidence="2" id="KW-1003">Cell membrane</keyword>
<dbReference type="InterPro" id="IPR013655">
    <property type="entry name" value="PAS_fold_3"/>
</dbReference>
<feature type="domain" description="PAS" evidence="8">
    <location>
        <begin position="25"/>
        <end position="50"/>
    </location>
</feature>
<feature type="transmembrane region" description="Helical" evidence="6">
    <location>
        <begin position="168"/>
        <end position="187"/>
    </location>
</feature>
<keyword evidence="6" id="KW-0472">Membrane</keyword>
<dbReference type="InterPro" id="IPR000727">
    <property type="entry name" value="T_SNARE_dom"/>
</dbReference>
<evidence type="ECO:0000259" key="10">
    <source>
        <dbReference type="PROSITE" id="PS50885"/>
    </source>
</evidence>
<comment type="subcellular location">
    <subcellularLocation>
        <location evidence="1">Cell inner membrane</location>
        <topology evidence="1">Multi-pass membrane protein</topology>
    </subcellularLocation>
</comment>
<dbReference type="InterPro" id="IPR004090">
    <property type="entry name" value="Chemotax_Me-accpt_rcpt"/>
</dbReference>
<keyword evidence="2" id="KW-0997">Cell inner membrane</keyword>
<dbReference type="SUPFAM" id="SSF141371">
    <property type="entry name" value="PilZ domain-like"/>
    <property type="match status" value="1"/>
</dbReference>
<dbReference type="SUPFAM" id="SSF58104">
    <property type="entry name" value="Methyl-accepting chemotaxis protein (MCP) signaling domain"/>
    <property type="match status" value="1"/>
</dbReference>
<dbReference type="PROSITE" id="PS50885">
    <property type="entry name" value="HAMP"/>
    <property type="match status" value="1"/>
</dbReference>
<feature type="domain" description="HAMP" evidence="10">
    <location>
        <begin position="367"/>
        <end position="419"/>
    </location>
</feature>
<dbReference type="NCBIfam" id="TIGR00229">
    <property type="entry name" value="sensory_box"/>
    <property type="match status" value="1"/>
</dbReference>
<keyword evidence="12" id="KW-1185">Reference proteome</keyword>
<evidence type="ECO:0000259" key="9">
    <source>
        <dbReference type="PROSITE" id="PS50192"/>
    </source>
</evidence>
<dbReference type="Pfam" id="PF00672">
    <property type="entry name" value="HAMP"/>
    <property type="match status" value="1"/>
</dbReference>
<dbReference type="Gene3D" id="6.10.340.10">
    <property type="match status" value="1"/>
</dbReference>
<feature type="transmembrane region" description="Helical" evidence="6">
    <location>
        <begin position="344"/>
        <end position="366"/>
    </location>
</feature>
<protein>
    <submittedName>
        <fullName evidence="11">MCP four helix bundle domain-containing protein</fullName>
    </submittedName>
</protein>
<name>A0ABX7BG51_9PROT</name>
<evidence type="ECO:0000313" key="12">
    <source>
        <dbReference type="Proteomes" id="UP000595197"/>
    </source>
</evidence>
<dbReference type="EMBL" id="CP067422">
    <property type="protein sequence ID" value="QQP93372.1"/>
    <property type="molecule type" value="Genomic_DNA"/>
</dbReference>
<dbReference type="InterPro" id="IPR035965">
    <property type="entry name" value="PAS-like_dom_sf"/>
</dbReference>
<dbReference type="SUPFAM" id="SSF55785">
    <property type="entry name" value="PYP-like sensor domain (PAS domain)"/>
    <property type="match status" value="1"/>
</dbReference>
<dbReference type="Pfam" id="PF07238">
    <property type="entry name" value="PilZ"/>
    <property type="match status" value="1"/>
</dbReference>
<dbReference type="PRINTS" id="PR00260">
    <property type="entry name" value="CHEMTRNSDUCR"/>
</dbReference>
<dbReference type="PROSITE" id="PS50192">
    <property type="entry name" value="T_SNARE"/>
    <property type="match status" value="1"/>
</dbReference>
<comment type="similarity">
    <text evidence="4">Belongs to the methyl-accepting chemotaxis (MCP) protein family.</text>
</comment>
<keyword evidence="11" id="KW-0614">Plasmid</keyword>
<feature type="domain" description="Methyl-accepting transducer" evidence="7">
    <location>
        <begin position="464"/>
        <end position="679"/>
    </location>
</feature>
<dbReference type="SMART" id="SM00304">
    <property type="entry name" value="HAMP"/>
    <property type="match status" value="2"/>
</dbReference>
<dbReference type="Pfam" id="PF00015">
    <property type="entry name" value="MCPsignal"/>
    <property type="match status" value="1"/>
</dbReference>
<evidence type="ECO:0000256" key="4">
    <source>
        <dbReference type="ARBA" id="ARBA00029447"/>
    </source>
</evidence>
<proteinExistence type="inferred from homology"/>
<dbReference type="PANTHER" id="PTHR32089">
    <property type="entry name" value="METHYL-ACCEPTING CHEMOTAXIS PROTEIN MCPB"/>
    <property type="match status" value="1"/>
</dbReference>
<dbReference type="Gene3D" id="3.30.450.20">
    <property type="entry name" value="PAS domain"/>
    <property type="match status" value="1"/>
</dbReference>
<evidence type="ECO:0000256" key="3">
    <source>
        <dbReference type="ARBA" id="ARBA00023224"/>
    </source>
</evidence>
<dbReference type="InterPro" id="IPR000014">
    <property type="entry name" value="PAS"/>
</dbReference>
<dbReference type="Gene3D" id="2.40.10.220">
    <property type="entry name" value="predicted glycosyltransferase like domains"/>
    <property type="match status" value="1"/>
</dbReference>
<dbReference type="InterPro" id="IPR003660">
    <property type="entry name" value="HAMP_dom"/>
</dbReference>
<keyword evidence="6" id="KW-0812">Transmembrane</keyword>
<sequence>MSLQANATGREVDFPDGQLLVSRTDLAGTITFVNRAFSEISGFSEEELLGAPHNIIRHPDMPADAFADLWRTIKAGRSWEGMVKNRTRSGDHYWVRANVTPVVEGGAVTGYVSIRSKPTREEVGQAEAGYAALREGRAGAVALEEGEMVGTGIAARAAAAWHGLRVRLVASFALIIAMMIAVGWLGLGGMEGSNGRLQTVYADRVVPLRDLKRISDAYAVSVVDASHKVNNGNFGWDEGVASVAAARSEIRSLWKTYLDTLLTADEAALVEQARRLMTAADAAVDELSRLLAARDSAGLDSFVRSRLYQTIDPVTEKLAELINLQLRVSEAETRSAQESFRIRFQAVIGLVALCIAITALFAFGLVRAIQRPVGRLEVHFQAIAAGDARHRIDLPRTREFRRVTAQLRTMWAHLLYGVQARAELDRKAEADRIAALLAMADTVEREAGHAVEQVAARTGSMAADADGMAASAERVSLNAGNVSSAADAALANAQTVAAATEQLSASIQEITTQVSAAGTVTRRAVEDGRHTQETIRSLSDAVASISDVVDLIRDIAGQTNLLALNATIEAARAGEAGKGFAVVAQEVKNLANQTARSTEEITRQIAEIQSVTGTAVGAVERIGATIAEIDQISGGIAAAMEEQSAATREISRSVAETSVAAQEVSARIADVSHEASETGRQAVQVKAGMGEVAHATADLRAALVRVVRTSTVVTDRRRLPRVRVDEPCTVTLEGSVRQARILDLSAAGALVSAAGAAAVGTAGRLDLRDGTGIGITVRDTDGDGIHVEFVEGSENGNFADSVERITRGRPMAAA</sequence>
<dbReference type="CDD" id="cd00130">
    <property type="entry name" value="PAS"/>
    <property type="match status" value="1"/>
</dbReference>
<dbReference type="Gene3D" id="1.10.287.950">
    <property type="entry name" value="Methyl-accepting chemotaxis protein"/>
    <property type="match status" value="1"/>
</dbReference>
<dbReference type="PROSITE" id="PS50112">
    <property type="entry name" value="PAS"/>
    <property type="match status" value="1"/>
</dbReference>
<dbReference type="SMART" id="SM00283">
    <property type="entry name" value="MA"/>
    <property type="match status" value="1"/>
</dbReference>
<evidence type="ECO:0000259" key="7">
    <source>
        <dbReference type="PROSITE" id="PS50111"/>
    </source>
</evidence>
<accession>A0ABX7BG51</accession>
<evidence type="ECO:0000256" key="2">
    <source>
        <dbReference type="ARBA" id="ARBA00022519"/>
    </source>
</evidence>